<dbReference type="Proteomes" id="UP000284908">
    <property type="component" value="Unassembled WGS sequence"/>
</dbReference>
<dbReference type="SUPFAM" id="SSF49401">
    <property type="entry name" value="Bacterial adhesins"/>
    <property type="match status" value="1"/>
</dbReference>
<dbReference type="RefSeq" id="WP_120135229.1">
    <property type="nucleotide sequence ID" value="NZ_RAHH01000052.1"/>
</dbReference>
<gene>
    <name evidence="6" type="ORF">D6C13_24495</name>
</gene>
<comment type="caution">
    <text evidence="6">The sequence shown here is derived from an EMBL/GenBank/DDBJ whole genome shotgun (WGS) entry which is preliminary data.</text>
</comment>
<dbReference type="GO" id="GO:0009289">
    <property type="term" value="C:pilus"/>
    <property type="evidence" value="ECO:0007669"/>
    <property type="project" value="UniProtKB-SubCell"/>
</dbReference>
<evidence type="ECO:0000256" key="2">
    <source>
        <dbReference type="ARBA" id="ARBA00022729"/>
    </source>
</evidence>
<dbReference type="EMBL" id="RAHH01000052">
    <property type="protein sequence ID" value="RJT32579.1"/>
    <property type="molecule type" value="Genomic_DNA"/>
</dbReference>
<organism evidence="6 7">
    <name type="scientific">Rahnella woolbedingensis</name>
    <dbReference type="NCBI Taxonomy" id="1510574"/>
    <lineage>
        <taxon>Bacteria</taxon>
        <taxon>Pseudomonadati</taxon>
        <taxon>Pseudomonadota</taxon>
        <taxon>Gammaproteobacteria</taxon>
        <taxon>Enterobacterales</taxon>
        <taxon>Yersiniaceae</taxon>
        <taxon>Rahnella</taxon>
    </lineage>
</organism>
<dbReference type="InterPro" id="IPR000259">
    <property type="entry name" value="Adhesion_dom_fimbrial"/>
</dbReference>
<dbReference type="InterPro" id="IPR036937">
    <property type="entry name" value="Adhesion_dom_fimbrial_sf"/>
</dbReference>
<keyword evidence="2 4" id="KW-0732">Signal</keyword>
<feature type="domain" description="Fimbrial-type adhesion" evidence="5">
    <location>
        <begin position="198"/>
        <end position="344"/>
    </location>
</feature>
<dbReference type="InterPro" id="IPR008966">
    <property type="entry name" value="Adhesion_dom_sf"/>
</dbReference>
<dbReference type="Gene3D" id="2.60.40.1090">
    <property type="entry name" value="Fimbrial-type adhesion domain"/>
    <property type="match status" value="1"/>
</dbReference>
<keyword evidence="7" id="KW-1185">Reference proteome</keyword>
<dbReference type="GO" id="GO:0043709">
    <property type="term" value="P:cell adhesion involved in single-species biofilm formation"/>
    <property type="evidence" value="ECO:0007669"/>
    <property type="project" value="TreeGrafter"/>
</dbReference>
<feature type="signal peptide" evidence="4">
    <location>
        <begin position="1"/>
        <end position="26"/>
    </location>
</feature>
<dbReference type="AlphaFoldDB" id="A0A419N1X3"/>
<keyword evidence="3" id="KW-0281">Fimbrium</keyword>
<evidence type="ECO:0000313" key="6">
    <source>
        <dbReference type="EMBL" id="RJT32579.1"/>
    </source>
</evidence>
<protein>
    <recommendedName>
        <fullName evidence="5">Fimbrial-type adhesion domain-containing protein</fullName>
    </recommendedName>
</protein>
<evidence type="ECO:0000256" key="3">
    <source>
        <dbReference type="ARBA" id="ARBA00023263"/>
    </source>
</evidence>
<sequence length="345" mass="36490">MSITKRLGCCLAIMTGLLLSAYAANAATLQCYRSAAKDSNSWNHDFGNMLISDTDNVSGVIKNNIASFNMTGSAKLWCDCSSSAKLYFSASMNAPENGDGWYTIDNYMDAKISININGSYLDIPYQDASTGSKSGSYCNKQNTIGGIPTGGAGRLSLKITHPFTGQVLLPQQVIAQECITSGKTGVACTPANAAYTYSFTGNVVAPQNCTVNAGTQLVVNLGTLYSEDFKTKGQKPNNYTEKTFVVPIQCNGIDAAANLTLRIQGTASTGVTEALQSDNSDVGVVITNETGDPLIPNDVNSHISFDLDDSFKSNVTLHAYPVGTTGNAPAEGTFTTLAYLRVDFA</sequence>
<evidence type="ECO:0000256" key="1">
    <source>
        <dbReference type="ARBA" id="ARBA00004561"/>
    </source>
</evidence>
<evidence type="ECO:0000259" key="5">
    <source>
        <dbReference type="Pfam" id="PF00419"/>
    </source>
</evidence>
<reference evidence="6 7" key="1">
    <citation type="submission" date="2018-09" db="EMBL/GenBank/DDBJ databases">
        <authorList>
            <person name="Le Fleche-Mateos A."/>
        </authorList>
    </citation>
    <scope>NUCLEOTIDE SEQUENCE [LARGE SCALE GENOMIC DNA]</scope>
    <source>
        <strain evidence="6 7">DSM 27399</strain>
    </source>
</reference>
<feature type="chain" id="PRO_5019391328" description="Fimbrial-type adhesion domain-containing protein" evidence="4">
    <location>
        <begin position="27"/>
        <end position="345"/>
    </location>
</feature>
<dbReference type="OrthoDB" id="8582771at2"/>
<evidence type="ECO:0000256" key="4">
    <source>
        <dbReference type="SAM" id="SignalP"/>
    </source>
</evidence>
<dbReference type="Pfam" id="PF00419">
    <property type="entry name" value="Fimbrial"/>
    <property type="match status" value="1"/>
</dbReference>
<dbReference type="InterPro" id="IPR050263">
    <property type="entry name" value="Bact_Fimbrial_Adh_Pro"/>
</dbReference>
<evidence type="ECO:0000313" key="7">
    <source>
        <dbReference type="Proteomes" id="UP000284908"/>
    </source>
</evidence>
<dbReference type="PANTHER" id="PTHR33420:SF31">
    <property type="entry name" value="TYPE 1 FIMBRIN D-MANNOSE SPECIFIC ADHESIN"/>
    <property type="match status" value="1"/>
</dbReference>
<comment type="subcellular location">
    <subcellularLocation>
        <location evidence="1">Fimbrium</location>
    </subcellularLocation>
</comment>
<accession>A0A419N1X3</accession>
<dbReference type="PANTHER" id="PTHR33420">
    <property type="entry name" value="FIMBRIAL SUBUNIT ELFA-RELATED"/>
    <property type="match status" value="1"/>
</dbReference>
<name>A0A419N1X3_9GAMM</name>
<proteinExistence type="predicted"/>